<dbReference type="PANTHER" id="PTHR47026">
    <property type="entry name" value="PIGMENTOSA GTPASE REGULATOR-LIKE PROTEIN, PUTATIVE-RELATED"/>
    <property type="match status" value="1"/>
</dbReference>
<evidence type="ECO:0000313" key="3">
    <source>
        <dbReference type="EMBL" id="KAK8888957.1"/>
    </source>
</evidence>
<accession>A0ABR2KDI2</accession>
<feature type="compositionally biased region" description="Low complexity" evidence="2">
    <location>
        <begin position="52"/>
        <end position="66"/>
    </location>
</feature>
<feature type="region of interest" description="Disordered" evidence="2">
    <location>
        <begin position="364"/>
        <end position="427"/>
    </location>
</feature>
<feature type="compositionally biased region" description="Low complexity" evidence="2">
    <location>
        <begin position="364"/>
        <end position="388"/>
    </location>
</feature>
<comment type="caution">
    <text evidence="3">The sequence shown here is derived from an EMBL/GenBank/DDBJ whole genome shotgun (WGS) entry which is preliminary data.</text>
</comment>
<feature type="coiled-coil region" evidence="1">
    <location>
        <begin position="158"/>
        <end position="189"/>
    </location>
</feature>
<reference evidence="3 4" key="1">
    <citation type="submission" date="2024-04" db="EMBL/GenBank/DDBJ databases">
        <title>Tritrichomonas musculus Genome.</title>
        <authorList>
            <person name="Alves-Ferreira E."/>
            <person name="Grigg M."/>
            <person name="Lorenzi H."/>
            <person name="Galac M."/>
        </authorList>
    </citation>
    <scope>NUCLEOTIDE SEQUENCE [LARGE SCALE GENOMIC DNA]</scope>
    <source>
        <strain evidence="3 4">EAF2021</strain>
    </source>
</reference>
<evidence type="ECO:0000256" key="2">
    <source>
        <dbReference type="SAM" id="MobiDB-lite"/>
    </source>
</evidence>
<protein>
    <submittedName>
        <fullName evidence="3">Uncharacterized protein</fullName>
    </submittedName>
</protein>
<sequence length="427" mass="49494">MAYRTKRLSQTQPLPPRIKPRWQQLVATTAVPVAEFRGYADIKSNPLFHPNSSLSRRSSAISTSRSKQNKGTTSSQKAYDLLNDQECISIRDNIEEPHKLDEYDNQFLMKLATHLRIYSQDLACKGDYSEARKAVAKRNFVIDTYRSRKPIDPPNQDIADLEKVIQEYKEKWEKEIKEFDEETENKLVEIDKRGQENLKALDEDWENNKVELYRKPSANLIRQRTLEARMIQNDQLEKAAYIHETVHRLEESEAKNAQAQYEKDYYEAKNAAIIRQKQEVEQYKFMREGERNFLFQKIRKDEDVMNHRLAVLKTKPKPLEPYKHPSNEVVSRPVAVLDDSEDLRPGKKLPMLIFPKVKKTMQNKSSNISLSNSQNLSQNSLNTASNNSESEKNIDIPTENDSNQKLEGGELYQVSSEVTDAIAQSID</sequence>
<dbReference type="EMBL" id="JAPFFF010000005">
    <property type="protein sequence ID" value="KAK8888957.1"/>
    <property type="molecule type" value="Genomic_DNA"/>
</dbReference>
<evidence type="ECO:0000313" key="4">
    <source>
        <dbReference type="Proteomes" id="UP001470230"/>
    </source>
</evidence>
<evidence type="ECO:0000256" key="1">
    <source>
        <dbReference type="SAM" id="Coils"/>
    </source>
</evidence>
<organism evidence="3 4">
    <name type="scientific">Tritrichomonas musculus</name>
    <dbReference type="NCBI Taxonomy" id="1915356"/>
    <lineage>
        <taxon>Eukaryota</taxon>
        <taxon>Metamonada</taxon>
        <taxon>Parabasalia</taxon>
        <taxon>Tritrichomonadida</taxon>
        <taxon>Tritrichomonadidae</taxon>
        <taxon>Tritrichomonas</taxon>
    </lineage>
</organism>
<name>A0ABR2KDI2_9EUKA</name>
<keyword evidence="4" id="KW-1185">Reference proteome</keyword>
<proteinExistence type="predicted"/>
<dbReference type="Proteomes" id="UP001470230">
    <property type="component" value="Unassembled WGS sequence"/>
</dbReference>
<gene>
    <name evidence="3" type="ORF">M9Y10_033698</name>
</gene>
<keyword evidence="1" id="KW-0175">Coiled coil</keyword>
<feature type="region of interest" description="Disordered" evidence="2">
    <location>
        <begin position="50"/>
        <end position="77"/>
    </location>
</feature>
<dbReference type="PANTHER" id="PTHR47026:SF2">
    <property type="entry name" value="FLAGELLAR ASSOCIATED PROTEIN"/>
    <property type="match status" value="1"/>
</dbReference>